<reference evidence="1 2" key="1">
    <citation type="journal article" date="2023" name="Plants (Basel)">
        <title>Bridging the Gap: Combining Genomics and Transcriptomics Approaches to Understand Stylosanthes scabra, an Orphan Legume from the Brazilian Caatinga.</title>
        <authorList>
            <person name="Ferreira-Neto J.R.C."/>
            <person name="da Silva M.D."/>
            <person name="Binneck E."/>
            <person name="de Melo N.F."/>
            <person name="da Silva R.H."/>
            <person name="de Melo A.L.T.M."/>
            <person name="Pandolfi V."/>
            <person name="Bustamante F.O."/>
            <person name="Brasileiro-Vidal A.C."/>
            <person name="Benko-Iseppon A.M."/>
        </authorList>
    </citation>
    <scope>NUCLEOTIDE SEQUENCE [LARGE SCALE GENOMIC DNA]</scope>
    <source>
        <tissue evidence="1">Leaves</tissue>
    </source>
</reference>
<dbReference type="Proteomes" id="UP001341840">
    <property type="component" value="Unassembled WGS sequence"/>
</dbReference>
<gene>
    <name evidence="1" type="ORF">PIB30_001705</name>
</gene>
<protein>
    <recommendedName>
        <fullName evidence="3">DUF4283 domain-containing protein</fullName>
    </recommendedName>
</protein>
<keyword evidence="2" id="KW-1185">Reference proteome</keyword>
<accession>A0ABU6U5E2</accession>
<organism evidence="1 2">
    <name type="scientific">Stylosanthes scabra</name>
    <dbReference type="NCBI Taxonomy" id="79078"/>
    <lineage>
        <taxon>Eukaryota</taxon>
        <taxon>Viridiplantae</taxon>
        <taxon>Streptophyta</taxon>
        <taxon>Embryophyta</taxon>
        <taxon>Tracheophyta</taxon>
        <taxon>Spermatophyta</taxon>
        <taxon>Magnoliopsida</taxon>
        <taxon>eudicotyledons</taxon>
        <taxon>Gunneridae</taxon>
        <taxon>Pentapetalae</taxon>
        <taxon>rosids</taxon>
        <taxon>fabids</taxon>
        <taxon>Fabales</taxon>
        <taxon>Fabaceae</taxon>
        <taxon>Papilionoideae</taxon>
        <taxon>50 kb inversion clade</taxon>
        <taxon>dalbergioids sensu lato</taxon>
        <taxon>Dalbergieae</taxon>
        <taxon>Pterocarpus clade</taxon>
        <taxon>Stylosanthes</taxon>
    </lineage>
</organism>
<evidence type="ECO:0008006" key="3">
    <source>
        <dbReference type="Google" id="ProtNLM"/>
    </source>
</evidence>
<evidence type="ECO:0000313" key="2">
    <source>
        <dbReference type="Proteomes" id="UP001341840"/>
    </source>
</evidence>
<proteinExistence type="predicted"/>
<evidence type="ECO:0000313" key="1">
    <source>
        <dbReference type="EMBL" id="MED6155023.1"/>
    </source>
</evidence>
<sequence>MEHQPAPEVEESAQERLITVNDQVSEKFKPKYYNLVGNVIANKEMNFKAMKATLLGIWGNPSGVSILNARKNGVIVSFKDKGKGIQILKSSPWKIGRELGAVTDQEEPVVDNVLAKSFLRERVAVNVHKPLTTAYG</sequence>
<comment type="caution">
    <text evidence="1">The sequence shown here is derived from an EMBL/GenBank/DDBJ whole genome shotgun (WGS) entry which is preliminary data.</text>
</comment>
<name>A0ABU6U5E2_9FABA</name>
<dbReference type="EMBL" id="JASCZI010120832">
    <property type="protein sequence ID" value="MED6155023.1"/>
    <property type="molecule type" value="Genomic_DNA"/>
</dbReference>